<accession>A0ABT2QSW2</accession>
<dbReference type="SUPFAM" id="SSF110455">
    <property type="entry name" value="Toprim domain"/>
    <property type="match status" value="1"/>
</dbReference>
<dbReference type="PANTHER" id="PTHR39964:SF2">
    <property type="entry name" value="UPF0292 PROTEIN MJ1624"/>
    <property type="match status" value="1"/>
</dbReference>
<dbReference type="RefSeq" id="WP_262856806.1">
    <property type="nucleotide sequence ID" value="NZ_JAOPKZ010000020.1"/>
</dbReference>
<evidence type="ECO:0000259" key="1">
    <source>
        <dbReference type="PROSITE" id="PS50880"/>
    </source>
</evidence>
<evidence type="ECO:0000313" key="2">
    <source>
        <dbReference type="EMBL" id="MCU5747086.1"/>
    </source>
</evidence>
<dbReference type="SMART" id="SM00493">
    <property type="entry name" value="TOPRIM"/>
    <property type="match status" value="1"/>
</dbReference>
<dbReference type="Proteomes" id="UP001209553">
    <property type="component" value="Unassembled WGS sequence"/>
</dbReference>
<dbReference type="PANTHER" id="PTHR39964">
    <property type="entry name" value="UPF0292 PROTEIN TK1411"/>
    <property type="match status" value="1"/>
</dbReference>
<protein>
    <submittedName>
        <fullName evidence="2">Toprim domain-containing protein</fullName>
    </submittedName>
</protein>
<gene>
    <name evidence="2" type="ORF">N9R04_10470</name>
</gene>
<dbReference type="InterPro" id="IPR034141">
    <property type="entry name" value="TOPRIM_RNase_M5-like"/>
</dbReference>
<dbReference type="CDD" id="cd01027">
    <property type="entry name" value="TOPRIM_RNase_M5_like"/>
    <property type="match status" value="1"/>
</dbReference>
<dbReference type="EMBL" id="JAOPKZ010000020">
    <property type="protein sequence ID" value="MCU5747086.1"/>
    <property type="molecule type" value="Genomic_DNA"/>
</dbReference>
<dbReference type="Gene3D" id="3.40.1360.10">
    <property type="match status" value="1"/>
</dbReference>
<dbReference type="Pfam" id="PF01751">
    <property type="entry name" value="Toprim"/>
    <property type="match status" value="1"/>
</dbReference>
<comment type="caution">
    <text evidence="2">The sequence shown here is derived from an EMBL/GenBank/DDBJ whole genome shotgun (WGS) entry which is preliminary data.</text>
</comment>
<feature type="domain" description="Toprim" evidence="1">
    <location>
        <begin position="5"/>
        <end position="90"/>
    </location>
</feature>
<name>A0ABT2QSW2_9STAP</name>
<dbReference type="InterPro" id="IPR006171">
    <property type="entry name" value="TOPRIM_dom"/>
</dbReference>
<proteinExistence type="predicted"/>
<dbReference type="PROSITE" id="PS50880">
    <property type="entry name" value="TOPRIM"/>
    <property type="match status" value="1"/>
</dbReference>
<keyword evidence="3" id="KW-1185">Reference proteome</keyword>
<organism evidence="2 3">
    <name type="scientific">Staphylococcus marylandisciuri</name>
    <dbReference type="NCBI Taxonomy" id="2981529"/>
    <lineage>
        <taxon>Bacteria</taxon>
        <taxon>Bacillati</taxon>
        <taxon>Bacillota</taxon>
        <taxon>Bacilli</taxon>
        <taxon>Bacillales</taxon>
        <taxon>Staphylococcaceae</taxon>
        <taxon>Staphylococcus</taxon>
    </lineage>
</organism>
<sequence>MTLVNKVIVVEGKTDKERVQEILNEPINIICTHGTMSVDKIDQMIDELEGQTVYILVDADKEGRKIRRWFKQYISESKHIHIDRRYREVARCPKDYLFKVLNKHGFEVKDEYQKIQEEIDHMFERVSLLS</sequence>
<reference evidence="2 3" key="1">
    <citation type="journal article" date="2023" name="Int. J. Syst. Evol. Microbiol.">
        <title>Streptococcus sciuri sp. nov., Staphylococcus marylandisciuri sp. nov. and Staphylococcus americanisciuri sp. nov., isolated from faeces of eastern grey squirrel (Sciurus carolinensis).</title>
        <authorList>
            <person name="Volokhov D.V."/>
            <person name="Zagorodnyaya T.A."/>
            <person name="Furtak V.A."/>
            <person name="Nattanmai G."/>
            <person name="Randall L."/>
            <person name="Jose S."/>
            <person name="Gao Y."/>
            <person name="Eisenberg T."/>
            <person name="Delmonte P."/>
            <person name="Blom J."/>
            <person name="Mitchell K.K."/>
        </authorList>
    </citation>
    <scope>NUCLEOTIDE SEQUENCE [LARGE SCALE GENOMIC DNA]</scope>
    <source>
        <strain evidence="2 3">SQ8-PEA</strain>
    </source>
</reference>
<evidence type="ECO:0000313" key="3">
    <source>
        <dbReference type="Proteomes" id="UP001209553"/>
    </source>
</evidence>